<protein>
    <recommendedName>
        <fullName evidence="3">Integrase catalytic domain-containing protein</fullName>
    </recommendedName>
</protein>
<dbReference type="InterPro" id="IPR057670">
    <property type="entry name" value="SH3_retrovirus"/>
</dbReference>
<keyword evidence="1" id="KW-0378">Hydrolase</keyword>
<dbReference type="GO" id="GO:0006508">
    <property type="term" value="P:proteolysis"/>
    <property type="evidence" value="ECO:0007669"/>
    <property type="project" value="UniProtKB-KW"/>
</dbReference>
<dbReference type="InterPro" id="IPR001584">
    <property type="entry name" value="Integrase_cat-core"/>
</dbReference>
<proteinExistence type="predicted"/>
<organism evidence="4">
    <name type="scientific">Amphimedon queenslandica</name>
    <name type="common">Sponge</name>
    <dbReference type="NCBI Taxonomy" id="400682"/>
    <lineage>
        <taxon>Eukaryota</taxon>
        <taxon>Metazoa</taxon>
        <taxon>Porifera</taxon>
        <taxon>Demospongiae</taxon>
        <taxon>Heteroscleromorpha</taxon>
        <taxon>Haplosclerida</taxon>
        <taxon>Niphatidae</taxon>
        <taxon>Amphimedon</taxon>
    </lineage>
</organism>
<dbReference type="PANTHER" id="PTHR42648">
    <property type="entry name" value="TRANSPOSASE, PUTATIVE-RELATED"/>
    <property type="match status" value="1"/>
</dbReference>
<evidence type="ECO:0000313" key="4">
    <source>
        <dbReference type="EnsemblMetazoa" id="Aqu2.1.37403_001"/>
    </source>
</evidence>
<accession>A0A1X7VBN8</accession>
<feature type="domain" description="Integrase catalytic" evidence="3">
    <location>
        <begin position="86"/>
        <end position="182"/>
    </location>
</feature>
<sequence length="295" mass="33001">MLKKPQEVSLGDGYTLEAIGTGVVSLMLELPDKQSKCNLCNVLHVPKLTYNLLSVSKMTNNGKHITFSDNEGHKALFQKSSCHKIQTVRTDNGGEYCFNEFETYCKQAGIRHEFSTPKTSQQNVAECMNCKLVEIVRAMLDDSQLTGKFWAEALASAVYLQNCSPTTAVSGMTPYEAWTGEKPDVAHLRTFGCTAYVHIPKDKRDKLDAKARMCILLGYGTDTKGYCLYDPVKLRVVHSRDVIFNELTRGIETANKEDPPMISLETNDDEKLDSDQPESIGDNITVEQKIRRSTK</sequence>
<dbReference type="AlphaFoldDB" id="A0A1X7VBN8"/>
<dbReference type="GO" id="GO:0008233">
    <property type="term" value="F:peptidase activity"/>
    <property type="evidence" value="ECO:0007669"/>
    <property type="project" value="UniProtKB-KW"/>
</dbReference>
<dbReference type="InterPro" id="IPR036397">
    <property type="entry name" value="RNaseH_sf"/>
</dbReference>
<evidence type="ECO:0000259" key="3">
    <source>
        <dbReference type="PROSITE" id="PS50994"/>
    </source>
</evidence>
<dbReference type="STRING" id="400682.A0A1X7VBN8"/>
<keyword evidence="1" id="KW-0645">Protease</keyword>
<evidence type="ECO:0000256" key="2">
    <source>
        <dbReference type="SAM" id="MobiDB-lite"/>
    </source>
</evidence>
<dbReference type="PROSITE" id="PS50994">
    <property type="entry name" value="INTEGRASE"/>
    <property type="match status" value="1"/>
</dbReference>
<dbReference type="PANTHER" id="PTHR42648:SF18">
    <property type="entry name" value="RETROTRANSPOSON, UNCLASSIFIED-LIKE PROTEIN"/>
    <property type="match status" value="1"/>
</dbReference>
<name>A0A1X7VBN8_AMPQE</name>
<reference evidence="4" key="1">
    <citation type="submission" date="2017-05" db="UniProtKB">
        <authorList>
            <consortium name="EnsemblMetazoa"/>
        </authorList>
    </citation>
    <scope>IDENTIFICATION</scope>
</reference>
<dbReference type="GO" id="GO:0015074">
    <property type="term" value="P:DNA integration"/>
    <property type="evidence" value="ECO:0007669"/>
    <property type="project" value="InterPro"/>
</dbReference>
<dbReference type="InterPro" id="IPR054722">
    <property type="entry name" value="PolX-like_BBD"/>
</dbReference>
<dbReference type="InterPro" id="IPR039537">
    <property type="entry name" value="Retrotran_Ty1/copia-like"/>
</dbReference>
<dbReference type="Gene3D" id="3.30.420.10">
    <property type="entry name" value="Ribonuclease H-like superfamily/Ribonuclease H"/>
    <property type="match status" value="1"/>
</dbReference>
<dbReference type="GO" id="GO:0003676">
    <property type="term" value="F:nucleic acid binding"/>
    <property type="evidence" value="ECO:0007669"/>
    <property type="project" value="InterPro"/>
</dbReference>
<dbReference type="InterPro" id="IPR012337">
    <property type="entry name" value="RNaseH-like_sf"/>
</dbReference>
<dbReference type="Pfam" id="PF22936">
    <property type="entry name" value="Pol_BBD"/>
    <property type="match status" value="1"/>
</dbReference>
<feature type="compositionally biased region" description="Acidic residues" evidence="2">
    <location>
        <begin position="266"/>
        <end position="276"/>
    </location>
</feature>
<dbReference type="Pfam" id="PF25597">
    <property type="entry name" value="SH3_retrovirus"/>
    <property type="match status" value="1"/>
</dbReference>
<evidence type="ECO:0000256" key="1">
    <source>
        <dbReference type="ARBA" id="ARBA00022670"/>
    </source>
</evidence>
<dbReference type="SUPFAM" id="SSF53098">
    <property type="entry name" value="Ribonuclease H-like"/>
    <property type="match status" value="1"/>
</dbReference>
<dbReference type="InParanoid" id="A0A1X7VBN8"/>
<dbReference type="EnsemblMetazoa" id="Aqu2.1.37403_001">
    <property type="protein sequence ID" value="Aqu2.1.37403_001"/>
    <property type="gene ID" value="Aqu2.1.37403"/>
</dbReference>
<feature type="region of interest" description="Disordered" evidence="2">
    <location>
        <begin position="254"/>
        <end position="295"/>
    </location>
</feature>